<sequence>MFKFGLDFLSKKSLPQDFADQILKLEMEIDSNEQTQLSQLQQLISLYMIGIEYYESIQDKRSFFFQKKLNALILFTTQRENEEFLLSKEQIINKRAKFEEESKRIELDLIYSQTESKEAQVKEIVNNHTNQVKQIQTMIQNEMASQTDTFQMRLERRRKSKITHSLSQTEIDLQSYNTTIPIKKTEFKEQGCIKIVAQTKQIIIEEDDTSRKHSFFQFEQDGIENELLQEAKSKQYQKHQRYGSQIPISNISIKQRFLSQEFDQTQEEIQVSSQKEIQQENP</sequence>
<dbReference type="OMA" id="QDKRSFF"/>
<gene>
    <name evidence="1" type="ORF">POCTA_138.1.T1270085</name>
</gene>
<proteinExistence type="predicted"/>
<dbReference type="EMBL" id="CAJJDP010000127">
    <property type="protein sequence ID" value="CAD8202454.1"/>
    <property type="molecule type" value="Genomic_DNA"/>
</dbReference>
<reference evidence="1" key="1">
    <citation type="submission" date="2021-01" db="EMBL/GenBank/DDBJ databases">
        <authorList>
            <consortium name="Genoscope - CEA"/>
            <person name="William W."/>
        </authorList>
    </citation>
    <scope>NUCLEOTIDE SEQUENCE</scope>
</reference>
<organism evidence="1 2">
    <name type="scientific">Paramecium octaurelia</name>
    <dbReference type="NCBI Taxonomy" id="43137"/>
    <lineage>
        <taxon>Eukaryota</taxon>
        <taxon>Sar</taxon>
        <taxon>Alveolata</taxon>
        <taxon>Ciliophora</taxon>
        <taxon>Intramacronucleata</taxon>
        <taxon>Oligohymenophorea</taxon>
        <taxon>Peniculida</taxon>
        <taxon>Parameciidae</taxon>
        <taxon>Paramecium</taxon>
    </lineage>
</organism>
<evidence type="ECO:0000313" key="1">
    <source>
        <dbReference type="EMBL" id="CAD8202454.1"/>
    </source>
</evidence>
<comment type="caution">
    <text evidence="1">The sequence shown here is derived from an EMBL/GenBank/DDBJ whole genome shotgun (WGS) entry which is preliminary data.</text>
</comment>
<keyword evidence="2" id="KW-1185">Reference proteome</keyword>
<evidence type="ECO:0000313" key="2">
    <source>
        <dbReference type="Proteomes" id="UP000683925"/>
    </source>
</evidence>
<accession>A0A8S1XPR3</accession>
<protein>
    <submittedName>
        <fullName evidence="1">Uncharacterized protein</fullName>
    </submittedName>
</protein>
<dbReference type="Proteomes" id="UP000683925">
    <property type="component" value="Unassembled WGS sequence"/>
</dbReference>
<name>A0A8S1XPR3_PAROT</name>
<dbReference type="OrthoDB" id="301474at2759"/>
<dbReference type="AlphaFoldDB" id="A0A8S1XPR3"/>